<dbReference type="Pfam" id="PF01247">
    <property type="entry name" value="Ribosomal_L35Ae"/>
    <property type="match status" value="1"/>
</dbReference>
<reference evidence="10 11" key="1">
    <citation type="submission" date="2019-11" db="EMBL/GenBank/DDBJ databases">
        <authorList>
            <person name="Yang C."/>
            <person name="Li F."/>
        </authorList>
    </citation>
    <scope>NUCLEOTIDE SEQUENCE [LARGE SCALE GENOMIC DNA]</scope>
    <source>
        <strain evidence="10">KB4526</strain>
        <tissue evidence="10">Muscle</tissue>
    </source>
</reference>
<gene>
    <name evidence="10" type="primary">Rpl35a_1</name>
    <name evidence="10" type="ORF">FOF47_R19047</name>
</gene>
<comment type="similarity">
    <text evidence="2">Belongs to the eukaryotic ribosomal protein eL33 family.</text>
</comment>
<evidence type="ECO:0000256" key="9">
    <source>
        <dbReference type="ARBA" id="ARBA00045649"/>
    </source>
</evidence>
<comment type="subcellular location">
    <subcellularLocation>
        <location evidence="1">Cytoplasm</location>
    </subcellularLocation>
</comment>
<dbReference type="InterPro" id="IPR001780">
    <property type="entry name" value="Ribosomal_eL33"/>
</dbReference>
<evidence type="ECO:0000256" key="2">
    <source>
        <dbReference type="ARBA" id="ARBA00009269"/>
    </source>
</evidence>
<evidence type="ECO:0000256" key="6">
    <source>
        <dbReference type="ARBA" id="ARBA00023274"/>
    </source>
</evidence>
<evidence type="ECO:0000313" key="11">
    <source>
        <dbReference type="Proteomes" id="UP000475037"/>
    </source>
</evidence>
<dbReference type="GO" id="GO:0022625">
    <property type="term" value="C:cytosolic large ribosomal subunit"/>
    <property type="evidence" value="ECO:0007669"/>
    <property type="project" value="UniProtKB-ARBA"/>
</dbReference>
<dbReference type="InterPro" id="IPR038661">
    <property type="entry name" value="Ribosomal_eL33_sf"/>
</dbReference>
<evidence type="ECO:0000256" key="3">
    <source>
        <dbReference type="ARBA" id="ARBA00011133"/>
    </source>
</evidence>
<sequence length="110" mass="12385">MSRRLWSKATFAVCKRGLQNQREQRALLKTEGVNTRDETEFYLGKRCPDVDKAKNTTMTPGGKLNKTRVIWGKVTRAHGNSGMVRAEFQQNLPATAIGHGLHVMLYPSRA</sequence>
<evidence type="ECO:0000256" key="1">
    <source>
        <dbReference type="ARBA" id="ARBA00004496"/>
    </source>
</evidence>
<dbReference type="InterPro" id="IPR009000">
    <property type="entry name" value="Transl_B-barrel_sf"/>
</dbReference>
<organism evidence="10 11">
    <name type="scientific">Crocuta crocuta</name>
    <name type="common">Spotted hyena</name>
    <dbReference type="NCBI Taxonomy" id="9678"/>
    <lineage>
        <taxon>Eukaryota</taxon>
        <taxon>Metazoa</taxon>
        <taxon>Chordata</taxon>
        <taxon>Craniata</taxon>
        <taxon>Vertebrata</taxon>
        <taxon>Euteleostomi</taxon>
        <taxon>Mammalia</taxon>
        <taxon>Eutheria</taxon>
        <taxon>Laurasiatheria</taxon>
        <taxon>Carnivora</taxon>
        <taxon>Feliformia</taxon>
        <taxon>Hyaenidae</taxon>
        <taxon>Crocuta</taxon>
    </lineage>
</organism>
<evidence type="ECO:0000256" key="5">
    <source>
        <dbReference type="ARBA" id="ARBA00022980"/>
    </source>
</evidence>
<dbReference type="PROSITE" id="PS01105">
    <property type="entry name" value="RIBOSOMAL_L35AE"/>
    <property type="match status" value="1"/>
</dbReference>
<dbReference type="PANTHER" id="PTHR10902">
    <property type="entry name" value="60S RIBOSOMAL PROTEIN L35A"/>
    <property type="match status" value="1"/>
</dbReference>
<dbReference type="Gene3D" id="2.40.10.190">
    <property type="entry name" value="translation elongation factor selb, chain A, domain 4"/>
    <property type="match status" value="1"/>
</dbReference>
<dbReference type="Proteomes" id="UP000475037">
    <property type="component" value="Unassembled WGS sequence"/>
</dbReference>
<name>A0A6G1BH94_CROCR</name>
<keyword evidence="5" id="KW-0689">Ribosomal protein</keyword>
<keyword evidence="11" id="KW-1185">Reference proteome</keyword>
<dbReference type="EMBL" id="VOAJ01000548">
    <property type="protein sequence ID" value="KAF0886813.1"/>
    <property type="molecule type" value="Genomic_DNA"/>
</dbReference>
<keyword evidence="6" id="KW-0687">Ribonucleoprotein</keyword>
<evidence type="ECO:0000256" key="8">
    <source>
        <dbReference type="ARBA" id="ARBA00035530"/>
    </source>
</evidence>
<proteinExistence type="inferred from homology"/>
<feature type="non-terminal residue" evidence="10">
    <location>
        <position position="1"/>
    </location>
</feature>
<dbReference type="FunFam" id="2.40.10.190:FF:000005">
    <property type="entry name" value="60S ribosomal protein L35a"/>
    <property type="match status" value="1"/>
</dbReference>
<comment type="function">
    <text evidence="9">Component of the large ribosomal subunit. The ribosome is a large ribonucleoprotein complex responsible for the synthesis of proteins in the cell. Required for the proliferation and viability of hematopoietic cells.</text>
</comment>
<protein>
    <recommendedName>
        <fullName evidence="7">Large ribosomal subunit protein eL33</fullName>
    </recommendedName>
    <alternativeName>
        <fullName evidence="8">60S ribosomal protein L35a</fullName>
    </alternativeName>
</protein>
<dbReference type="AlphaFoldDB" id="A0A6G1BH94"/>
<evidence type="ECO:0000256" key="7">
    <source>
        <dbReference type="ARBA" id="ARBA00035228"/>
    </source>
</evidence>
<dbReference type="HAMAP" id="MF_00573">
    <property type="entry name" value="Ribosomal_eL33"/>
    <property type="match status" value="1"/>
</dbReference>
<dbReference type="GO" id="GO:0003735">
    <property type="term" value="F:structural constituent of ribosome"/>
    <property type="evidence" value="ECO:0007669"/>
    <property type="project" value="InterPro"/>
</dbReference>
<dbReference type="SUPFAM" id="SSF50447">
    <property type="entry name" value="Translation proteins"/>
    <property type="match status" value="1"/>
</dbReference>
<comment type="caution">
    <text evidence="10">The sequence shown here is derived from an EMBL/GenBank/DDBJ whole genome shotgun (WGS) entry which is preliminary data.</text>
</comment>
<keyword evidence="4" id="KW-0963">Cytoplasm</keyword>
<feature type="non-terminal residue" evidence="10">
    <location>
        <position position="110"/>
    </location>
</feature>
<dbReference type="InterPro" id="IPR018266">
    <property type="entry name" value="Ribosomal_eL33_CS"/>
</dbReference>
<evidence type="ECO:0000256" key="4">
    <source>
        <dbReference type="ARBA" id="ARBA00022490"/>
    </source>
</evidence>
<accession>A0A6G1BH94</accession>
<comment type="subunit">
    <text evidence="3">Component of the large ribosomal subunit.</text>
</comment>
<evidence type="ECO:0000313" key="10">
    <source>
        <dbReference type="EMBL" id="KAF0886813.1"/>
    </source>
</evidence>
<dbReference type="GO" id="GO:0006412">
    <property type="term" value="P:translation"/>
    <property type="evidence" value="ECO:0007669"/>
    <property type="project" value="InterPro"/>
</dbReference>